<evidence type="ECO:0000313" key="3">
    <source>
        <dbReference type="Proteomes" id="UP000182725"/>
    </source>
</evidence>
<dbReference type="PANTHER" id="PTHR37017:SF11">
    <property type="entry name" value="ESTERASE_LIPASE_THIOESTERASE DOMAIN-CONTAINING PROTEIN"/>
    <property type="match status" value="1"/>
</dbReference>
<dbReference type="InterPro" id="IPR029058">
    <property type="entry name" value="AB_hydrolase_fold"/>
</dbReference>
<feature type="domain" description="AB hydrolase-1" evidence="1">
    <location>
        <begin position="4"/>
        <end position="216"/>
    </location>
</feature>
<sequence>MATIVLVHGLWSDGSSWAKVITELRAMGHEPVAAQLSLETMDDDVASVRRMLATVPGPVLLVGWSYGGAVVGEAALGVESVKALAYIAAFAPAEGESVSGLSRKYPGSLIPEHVVVAGDYSYIARAHFGDVIAGDALAETVAIASATQRMVRIGLDRVKVGPPAWLSLPSYYLVATQDHAVPAMLQREMAERIGAAITELDSSHAPMLSHPREVAEFLDSACAEMLQGITNEGAQ</sequence>
<protein>
    <submittedName>
        <fullName evidence="2">Pimeloyl-ACP methyl ester carboxylesterase</fullName>
    </submittedName>
</protein>
<dbReference type="SUPFAM" id="SSF53474">
    <property type="entry name" value="alpha/beta-Hydrolases"/>
    <property type="match status" value="1"/>
</dbReference>
<gene>
    <name evidence="2" type="ORF">SAMN04489740_2230</name>
</gene>
<organism evidence="2 3">
    <name type="scientific">Arthrobacter alpinus</name>
    <dbReference type="NCBI Taxonomy" id="656366"/>
    <lineage>
        <taxon>Bacteria</taxon>
        <taxon>Bacillati</taxon>
        <taxon>Actinomycetota</taxon>
        <taxon>Actinomycetes</taxon>
        <taxon>Micrococcales</taxon>
        <taxon>Micrococcaceae</taxon>
        <taxon>Arthrobacter</taxon>
    </lineage>
</organism>
<dbReference type="AlphaFoldDB" id="A0A1H5KYU9"/>
<dbReference type="InterPro" id="IPR052897">
    <property type="entry name" value="Sec-Metab_Biosynth_Hydrolase"/>
</dbReference>
<accession>A0A1H5KYU9</accession>
<dbReference type="InterPro" id="IPR000073">
    <property type="entry name" value="AB_hydrolase_1"/>
</dbReference>
<dbReference type="EMBL" id="FNTV01000001">
    <property type="protein sequence ID" value="SEE69995.1"/>
    <property type="molecule type" value="Genomic_DNA"/>
</dbReference>
<dbReference type="PANTHER" id="PTHR37017">
    <property type="entry name" value="AB HYDROLASE-1 DOMAIN-CONTAINING PROTEIN-RELATED"/>
    <property type="match status" value="1"/>
</dbReference>
<dbReference type="Pfam" id="PF12697">
    <property type="entry name" value="Abhydrolase_6"/>
    <property type="match status" value="1"/>
</dbReference>
<dbReference type="GO" id="GO:0003824">
    <property type="term" value="F:catalytic activity"/>
    <property type="evidence" value="ECO:0007669"/>
    <property type="project" value="UniProtKB-ARBA"/>
</dbReference>
<name>A0A1H5KYU9_9MICC</name>
<proteinExistence type="predicted"/>
<evidence type="ECO:0000313" key="2">
    <source>
        <dbReference type="EMBL" id="SEE69995.1"/>
    </source>
</evidence>
<evidence type="ECO:0000259" key="1">
    <source>
        <dbReference type="Pfam" id="PF12697"/>
    </source>
</evidence>
<reference evidence="2 3" key="1">
    <citation type="submission" date="2016-10" db="EMBL/GenBank/DDBJ databases">
        <authorList>
            <person name="de Groot N.N."/>
        </authorList>
    </citation>
    <scope>NUCLEOTIDE SEQUENCE [LARGE SCALE GENOMIC DNA]</scope>
    <source>
        <strain evidence="2 3">DSM 22274</strain>
    </source>
</reference>
<dbReference type="Proteomes" id="UP000182725">
    <property type="component" value="Unassembled WGS sequence"/>
</dbReference>
<dbReference type="RefSeq" id="WP_074711659.1">
    <property type="nucleotide sequence ID" value="NZ_FNTV01000001.1"/>
</dbReference>
<dbReference type="Gene3D" id="3.40.50.1820">
    <property type="entry name" value="alpha/beta hydrolase"/>
    <property type="match status" value="1"/>
</dbReference>